<dbReference type="PROSITE" id="PS51415">
    <property type="entry name" value="XYLOSE_ISOMERASE"/>
    <property type="match status" value="1"/>
</dbReference>
<keyword evidence="10" id="KW-1185">Reference proteome</keyword>
<protein>
    <recommendedName>
        <fullName evidence="2 8">Xylose isomerase</fullName>
        <ecNumber evidence="2 8">5.3.1.5</ecNumber>
    </recommendedName>
</protein>
<evidence type="ECO:0000256" key="1">
    <source>
        <dbReference type="ARBA" id="ARBA00005765"/>
    </source>
</evidence>
<gene>
    <name evidence="9" type="ORF">MNOR_LOCUS1159</name>
</gene>
<comment type="caution">
    <text evidence="9">The sequence shown here is derived from an EMBL/GenBank/DDBJ whole genome shotgun (WGS) entry which is preliminary data.</text>
</comment>
<keyword evidence="4 8" id="KW-0479">Metal-binding</keyword>
<accession>A0AAV2PMI3</accession>
<dbReference type="EMBL" id="CAXKWB010000293">
    <property type="protein sequence ID" value="CAL4060231.1"/>
    <property type="molecule type" value="Genomic_DNA"/>
</dbReference>
<proteinExistence type="inferred from homology"/>
<evidence type="ECO:0000256" key="2">
    <source>
        <dbReference type="ARBA" id="ARBA00011958"/>
    </source>
</evidence>
<keyword evidence="6 8" id="KW-0119">Carbohydrate metabolism</keyword>
<dbReference type="EC" id="5.3.1.5" evidence="2 8"/>
<evidence type="ECO:0000256" key="6">
    <source>
        <dbReference type="ARBA" id="ARBA00023277"/>
    </source>
</evidence>
<dbReference type="PANTHER" id="PTHR48408">
    <property type="match status" value="1"/>
</dbReference>
<dbReference type="SUPFAM" id="SSF51658">
    <property type="entry name" value="Xylose isomerase-like"/>
    <property type="match status" value="1"/>
</dbReference>
<sequence>SHCGTIYWTTITSLSHHHMPTGHWTTTTASPVTSASSIAYHTNCFLIKMDRYFPKVSAVQYRPDSGPEDTQVFKHYNPQESVHGRSMEEWFNFAPCYFNSFRYTGGDDFLGDRAHLRFREWEDKSDQKALDPFKQRMKAAFQKLGVKFYAASDRDFGPDCGSFEDTSSCLDEMVSLACELQSQAGVKPLYFAADLFTSPRYINGAASSPDISIYTYACAQVKRALDMAKRLNAANFVFFHPRDGYQHSYLRYIFRDLAHMAHFYRMVLQYCEKIDYHGQLLIQPKPQDPRRHQYESDAAATMHTLRHFGLERQFRLYIKPAWSAMMNRVYEHDIYIAAAYNMLGMVDASECHQELDTTSDMHAKSIRQCTAVMKVIIEQGGLQQGGFVLGGRLQRESLDANDLFLGHILTMDTYARALKTAARIISDAVFSKNLQQKYLSYKTGFGERLDKGSTNLEECVEHVRSNGEPNPKSEQFEHFDSVWNYYVFPKSR</sequence>
<dbReference type="PANTHER" id="PTHR48408:SF1">
    <property type="entry name" value="XYLOSE ISOMERASE"/>
    <property type="match status" value="1"/>
</dbReference>
<evidence type="ECO:0000256" key="8">
    <source>
        <dbReference type="RuleBase" id="RU000609"/>
    </source>
</evidence>
<keyword evidence="3 8" id="KW-0859">Xylose metabolism</keyword>
<dbReference type="GO" id="GO:0009045">
    <property type="term" value="F:xylose isomerase activity"/>
    <property type="evidence" value="ECO:0007669"/>
    <property type="project" value="UniProtKB-EC"/>
</dbReference>
<dbReference type="HAMAP" id="MF_00455">
    <property type="entry name" value="Xylose_isom_A"/>
    <property type="match status" value="1"/>
</dbReference>
<evidence type="ECO:0000313" key="10">
    <source>
        <dbReference type="Proteomes" id="UP001497623"/>
    </source>
</evidence>
<evidence type="ECO:0000256" key="4">
    <source>
        <dbReference type="ARBA" id="ARBA00022723"/>
    </source>
</evidence>
<dbReference type="Proteomes" id="UP001497623">
    <property type="component" value="Unassembled WGS sequence"/>
</dbReference>
<organism evidence="9 10">
    <name type="scientific">Meganyctiphanes norvegica</name>
    <name type="common">Northern krill</name>
    <name type="synonym">Thysanopoda norvegica</name>
    <dbReference type="NCBI Taxonomy" id="48144"/>
    <lineage>
        <taxon>Eukaryota</taxon>
        <taxon>Metazoa</taxon>
        <taxon>Ecdysozoa</taxon>
        <taxon>Arthropoda</taxon>
        <taxon>Crustacea</taxon>
        <taxon>Multicrustacea</taxon>
        <taxon>Malacostraca</taxon>
        <taxon>Eumalacostraca</taxon>
        <taxon>Eucarida</taxon>
        <taxon>Euphausiacea</taxon>
        <taxon>Euphausiidae</taxon>
        <taxon>Meganyctiphanes</taxon>
    </lineage>
</organism>
<dbReference type="AlphaFoldDB" id="A0AAV2PMI3"/>
<dbReference type="GO" id="GO:0042732">
    <property type="term" value="P:D-xylose metabolic process"/>
    <property type="evidence" value="ECO:0007669"/>
    <property type="project" value="UniProtKB-KW"/>
</dbReference>
<evidence type="ECO:0000313" key="9">
    <source>
        <dbReference type="EMBL" id="CAL4060231.1"/>
    </source>
</evidence>
<dbReference type="InterPro" id="IPR001998">
    <property type="entry name" value="Xylose_isomerase"/>
</dbReference>
<keyword evidence="5 8" id="KW-0413">Isomerase</keyword>
<feature type="non-terminal residue" evidence="9">
    <location>
        <position position="1"/>
    </location>
</feature>
<dbReference type="InterPro" id="IPR036237">
    <property type="entry name" value="Xyl_isomerase-like_sf"/>
</dbReference>
<comment type="similarity">
    <text evidence="1 8">Belongs to the xylose isomerase family.</text>
</comment>
<dbReference type="PRINTS" id="PR00688">
    <property type="entry name" value="XYLOSISMRASE"/>
</dbReference>
<reference evidence="9 10" key="1">
    <citation type="submission" date="2024-05" db="EMBL/GenBank/DDBJ databases">
        <authorList>
            <person name="Wallberg A."/>
        </authorList>
    </citation>
    <scope>NUCLEOTIDE SEQUENCE [LARGE SCALE GENOMIC DNA]</scope>
</reference>
<evidence type="ECO:0000256" key="7">
    <source>
        <dbReference type="ARBA" id="ARBA00033659"/>
    </source>
</evidence>
<dbReference type="GO" id="GO:0046872">
    <property type="term" value="F:metal ion binding"/>
    <property type="evidence" value="ECO:0007669"/>
    <property type="project" value="UniProtKB-KW"/>
</dbReference>
<comment type="catalytic activity">
    <reaction evidence="7 8">
        <text>alpha-D-xylose = alpha-D-xylulofuranose</text>
        <dbReference type="Rhea" id="RHEA:22816"/>
        <dbReference type="ChEBI" id="CHEBI:28518"/>
        <dbReference type="ChEBI" id="CHEBI:188998"/>
        <dbReference type="EC" id="5.3.1.5"/>
    </reaction>
</comment>
<dbReference type="Gene3D" id="3.20.20.150">
    <property type="entry name" value="Divalent-metal-dependent TIM barrel enzymes"/>
    <property type="match status" value="1"/>
</dbReference>
<name>A0AAV2PMI3_MEGNR</name>
<evidence type="ECO:0000256" key="5">
    <source>
        <dbReference type="ARBA" id="ARBA00023235"/>
    </source>
</evidence>
<evidence type="ECO:0000256" key="3">
    <source>
        <dbReference type="ARBA" id="ARBA00022629"/>
    </source>
</evidence>